<feature type="domain" description="Reverse transcriptase" evidence="1">
    <location>
        <begin position="1"/>
        <end position="169"/>
    </location>
</feature>
<evidence type="ECO:0000313" key="2">
    <source>
        <dbReference type="EMBL" id="KAG1540632.1"/>
    </source>
</evidence>
<protein>
    <recommendedName>
        <fullName evidence="1">Reverse transcriptase domain-containing protein</fullName>
    </recommendedName>
</protein>
<dbReference type="PANTHER" id="PTHR47027">
    <property type="entry name" value="REVERSE TRANSCRIPTASE DOMAIN-CONTAINING PROTEIN"/>
    <property type="match status" value="1"/>
</dbReference>
<dbReference type="PANTHER" id="PTHR47027:SF20">
    <property type="entry name" value="REVERSE TRANSCRIPTASE-LIKE PROTEIN WITH RNA-DIRECTED DNA POLYMERASE DOMAIN"/>
    <property type="match status" value="1"/>
</dbReference>
<dbReference type="PROSITE" id="PS50878">
    <property type="entry name" value="RT_POL"/>
    <property type="match status" value="1"/>
</dbReference>
<dbReference type="AlphaFoldDB" id="A0A9P6Y6H8"/>
<proteinExistence type="predicted"/>
<accession>A0A9P6Y6H8</accession>
<dbReference type="Proteomes" id="UP000717996">
    <property type="component" value="Unassembled WGS sequence"/>
</dbReference>
<evidence type="ECO:0000313" key="3">
    <source>
        <dbReference type="Proteomes" id="UP000717996"/>
    </source>
</evidence>
<comment type="caution">
    <text evidence="2">The sequence shown here is derived from an EMBL/GenBank/DDBJ whole genome shotgun (WGS) entry which is preliminary data.</text>
</comment>
<dbReference type="EMBL" id="JAANIT010001374">
    <property type="protein sequence ID" value="KAG1540632.1"/>
    <property type="molecule type" value="Genomic_DNA"/>
</dbReference>
<dbReference type="InterPro" id="IPR043502">
    <property type="entry name" value="DNA/RNA_pol_sf"/>
</dbReference>
<dbReference type="SUPFAM" id="SSF56672">
    <property type="entry name" value="DNA/RNA polymerases"/>
    <property type="match status" value="1"/>
</dbReference>
<gene>
    <name evidence="2" type="ORF">G6F51_008404</name>
</gene>
<name>A0A9P6Y6H8_RHIOR</name>
<evidence type="ECO:0000259" key="1">
    <source>
        <dbReference type="PROSITE" id="PS50878"/>
    </source>
</evidence>
<dbReference type="InterPro" id="IPR000477">
    <property type="entry name" value="RT_dom"/>
</dbReference>
<dbReference type="Pfam" id="PF00078">
    <property type="entry name" value="RVT_1"/>
    <property type="match status" value="1"/>
</dbReference>
<reference evidence="2" key="1">
    <citation type="journal article" date="2020" name="Microb. Genom.">
        <title>Genetic diversity of clinical and environmental Mucorales isolates obtained from an investigation of mucormycosis cases among solid organ transplant recipients.</title>
        <authorList>
            <person name="Nguyen M.H."/>
            <person name="Kaul D."/>
            <person name="Muto C."/>
            <person name="Cheng S.J."/>
            <person name="Richter R.A."/>
            <person name="Bruno V.M."/>
            <person name="Liu G."/>
            <person name="Beyhan S."/>
            <person name="Sundermann A.J."/>
            <person name="Mounaud S."/>
            <person name="Pasculle A.W."/>
            <person name="Nierman W.C."/>
            <person name="Driscoll E."/>
            <person name="Cumbie R."/>
            <person name="Clancy C.J."/>
            <person name="Dupont C.L."/>
        </authorList>
    </citation>
    <scope>NUCLEOTIDE SEQUENCE</scope>
    <source>
        <strain evidence="2">GL16</strain>
    </source>
</reference>
<organism evidence="2 3">
    <name type="scientific">Rhizopus oryzae</name>
    <name type="common">Mucormycosis agent</name>
    <name type="synonym">Rhizopus arrhizus var. delemar</name>
    <dbReference type="NCBI Taxonomy" id="64495"/>
    <lineage>
        <taxon>Eukaryota</taxon>
        <taxon>Fungi</taxon>
        <taxon>Fungi incertae sedis</taxon>
        <taxon>Mucoromycota</taxon>
        <taxon>Mucoromycotina</taxon>
        <taxon>Mucoromycetes</taxon>
        <taxon>Mucorales</taxon>
        <taxon>Mucorineae</taxon>
        <taxon>Rhizopodaceae</taxon>
        <taxon>Rhizopus</taxon>
    </lineage>
</organism>
<sequence length="394" mass="45335">MKSAYDAVDRHYIWKNLENNSPEPLICLLRNLFDEVQIEVLLNNATSSRFSPVTGVLQGSILSPFLYSIYINDLPKPLRPQPIEEDLFPIQLAPFMTCLLYADDVVLIADQHQMVSLLKRCEDHSQSLGYRWNPSKCVVLDPTDQSLTCTLYGDAVPTQPFFSYLGIPFRPGGYLDTFQLLNVNTNKALATMNQLSAIGLHPKGFSPLLAVRFYMQIVRAQLEYGLAITKITSFLTNKFEDAQNTCIRRIFGGSSRSSTKVMLHLTKLPSMQERAYILQSQFLLRSFTLPEDTLLSHLLCYTRRSNSHSQWYALSKSPLWKKCLSHLESLDKRTLKQMQLQFQQDNLCQNRSSRNSTLLSLCRPIISLDPILWLPMTRIERNRCGRWRLGWLSW</sequence>